<sequence>MGHAIRIRRRLLAVPLLGLALGAVAYGLWEPDDDPPRTRTEGVAQPAASRPTEVVLEESGLRWSDHFGMELPISPVHGPRSLGAGLAGGFARTPSGALLAAVHIVVRTAPQWGPKVFESTISQQVIGPERDVLLASTRDFYERKRAEMGLAEDAPLGPGYAAIEAYRWHSYSPDVASLDLVSAGPGRHGVTVRAATRVQLHWADGDWRVLAPPGGDWGNTAAAVTSTNGYTLLPGRR</sequence>
<evidence type="ECO:0000313" key="4">
    <source>
        <dbReference type="Proteomes" id="UP000539313"/>
    </source>
</evidence>
<reference evidence="3 4" key="1">
    <citation type="submission" date="2020-08" db="EMBL/GenBank/DDBJ databases">
        <title>Sequencing the genomes of 1000 actinobacteria strains.</title>
        <authorList>
            <person name="Klenk H.-P."/>
        </authorList>
    </citation>
    <scope>NUCLEOTIDE SEQUENCE [LARGE SCALE GENOMIC DNA]</scope>
    <source>
        <strain evidence="3 4">DSM 45823</strain>
    </source>
</reference>
<dbReference type="Pfam" id="PF26526">
    <property type="entry name" value="DUF8175"/>
    <property type="match status" value="1"/>
</dbReference>
<keyword evidence="4" id="KW-1185">Reference proteome</keyword>
<accession>A0A7W3RBZ4</accession>
<feature type="domain" description="DUF8175" evidence="2">
    <location>
        <begin position="41"/>
        <end position="231"/>
    </location>
</feature>
<organism evidence="3 4">
    <name type="scientific">Thermomonospora cellulosilytica</name>
    <dbReference type="NCBI Taxonomy" id="1411118"/>
    <lineage>
        <taxon>Bacteria</taxon>
        <taxon>Bacillati</taxon>
        <taxon>Actinomycetota</taxon>
        <taxon>Actinomycetes</taxon>
        <taxon>Streptosporangiales</taxon>
        <taxon>Thermomonosporaceae</taxon>
        <taxon>Thermomonospora</taxon>
    </lineage>
</organism>
<protein>
    <recommendedName>
        <fullName evidence="2">DUF8175 domain-containing protein</fullName>
    </recommendedName>
</protein>
<evidence type="ECO:0000259" key="2">
    <source>
        <dbReference type="Pfam" id="PF26526"/>
    </source>
</evidence>
<gene>
    <name evidence="3" type="ORF">HNR21_006186</name>
</gene>
<proteinExistence type="predicted"/>
<dbReference type="RefSeq" id="WP_182707924.1">
    <property type="nucleotide sequence ID" value="NZ_JACJII010000001.1"/>
</dbReference>
<dbReference type="AlphaFoldDB" id="A0A7W3RBZ4"/>
<name>A0A7W3RBZ4_9ACTN</name>
<dbReference type="EMBL" id="JACJII010000001">
    <property type="protein sequence ID" value="MBA9007304.1"/>
    <property type="molecule type" value="Genomic_DNA"/>
</dbReference>
<evidence type="ECO:0000313" key="3">
    <source>
        <dbReference type="EMBL" id="MBA9007304.1"/>
    </source>
</evidence>
<comment type="caution">
    <text evidence="3">The sequence shown here is derived from an EMBL/GenBank/DDBJ whole genome shotgun (WGS) entry which is preliminary data.</text>
</comment>
<evidence type="ECO:0000256" key="1">
    <source>
        <dbReference type="SAM" id="MobiDB-lite"/>
    </source>
</evidence>
<feature type="region of interest" description="Disordered" evidence="1">
    <location>
        <begin position="31"/>
        <end position="50"/>
    </location>
</feature>
<dbReference type="InterPro" id="IPR058488">
    <property type="entry name" value="DUF8175"/>
</dbReference>
<dbReference type="Proteomes" id="UP000539313">
    <property type="component" value="Unassembled WGS sequence"/>
</dbReference>